<dbReference type="InterPro" id="IPR021109">
    <property type="entry name" value="Peptidase_aspartic_dom_sf"/>
</dbReference>
<dbReference type="PROSITE" id="PS00141">
    <property type="entry name" value="ASP_PROTEASE"/>
    <property type="match status" value="1"/>
</dbReference>
<dbReference type="AlphaFoldDB" id="A0AA48HRS5"/>
<dbReference type="KEGG" id="pmaw:MACH26_30480"/>
<dbReference type="InterPro" id="IPR034122">
    <property type="entry name" value="Retropepsin-like_bacterial"/>
</dbReference>
<evidence type="ECO:0000313" key="2">
    <source>
        <dbReference type="Proteomes" id="UP001333710"/>
    </source>
</evidence>
<dbReference type="RefSeq" id="WP_338293560.1">
    <property type="nucleotide sequence ID" value="NZ_AP027272.1"/>
</dbReference>
<dbReference type="EMBL" id="AP027272">
    <property type="protein sequence ID" value="BDX07527.1"/>
    <property type="molecule type" value="Genomic_DNA"/>
</dbReference>
<dbReference type="GO" id="GO:0004190">
    <property type="term" value="F:aspartic-type endopeptidase activity"/>
    <property type="evidence" value="ECO:0007669"/>
    <property type="project" value="InterPro"/>
</dbReference>
<dbReference type="InterPro" id="IPR001969">
    <property type="entry name" value="Aspartic_peptidase_AS"/>
</dbReference>
<gene>
    <name evidence="1" type="ORF">MACH26_30480</name>
</gene>
<dbReference type="Pfam" id="PF13975">
    <property type="entry name" value="gag-asp_proteas"/>
    <property type="match status" value="1"/>
</dbReference>
<name>A0AA48HRS5_9ALTE</name>
<evidence type="ECO:0008006" key="3">
    <source>
        <dbReference type="Google" id="ProtNLM"/>
    </source>
</evidence>
<accession>A0AA48HRS5</accession>
<dbReference type="Proteomes" id="UP001333710">
    <property type="component" value="Chromosome"/>
</dbReference>
<sequence length="389" mass="44266">MRLVVILLSGLLALSVALNVYFYAQITIDGFATEQEDVSTEKSRLASPVSRVTTINAPSPIEIAFSEFDFDTVLSLYEQQLQASPEQAEQNRKYWFERIYSAINHAKSSQTTHPFGGFITDYLKLWPYDSEFLYLEILNEQSDNDPLELLVSLYNLQQAEISENLEVLLQRKTKQEFDFMVQQLTQLGAWDVLATSLETLMPYDQGNRELLVNLAYAYSQSGQFGLMESIIAYLPQNDAEIARLREFRDKQLAKEEVTSTKDSGIPLDRIGDQFLVSTLIQERFEALLMIDTGASTTVISSELFRSIRRNVDTEYLGRYSINTASGRVRAPIYRFKSLSVQGYRVNDIAIVVLPLDELQADGLLGMNFLRAFRFLIDQDSGSLHLFTRA</sequence>
<evidence type="ECO:0000313" key="1">
    <source>
        <dbReference type="EMBL" id="BDX07527.1"/>
    </source>
</evidence>
<keyword evidence="2" id="KW-1185">Reference proteome</keyword>
<organism evidence="1 2">
    <name type="scientific">Planctobacterium marinum</name>
    <dbReference type="NCBI Taxonomy" id="1631968"/>
    <lineage>
        <taxon>Bacteria</taxon>
        <taxon>Pseudomonadati</taxon>
        <taxon>Pseudomonadota</taxon>
        <taxon>Gammaproteobacteria</taxon>
        <taxon>Alteromonadales</taxon>
        <taxon>Alteromonadaceae</taxon>
        <taxon>Planctobacterium</taxon>
    </lineage>
</organism>
<dbReference type="GO" id="GO:0006508">
    <property type="term" value="P:proteolysis"/>
    <property type="evidence" value="ECO:0007669"/>
    <property type="project" value="InterPro"/>
</dbReference>
<dbReference type="SUPFAM" id="SSF50630">
    <property type="entry name" value="Acid proteases"/>
    <property type="match status" value="1"/>
</dbReference>
<dbReference type="CDD" id="cd05483">
    <property type="entry name" value="retropepsin_like_bacteria"/>
    <property type="match status" value="1"/>
</dbReference>
<protein>
    <recommendedName>
        <fullName evidence="3">Peptidase A2 domain-containing protein</fullName>
    </recommendedName>
</protein>
<proteinExistence type="predicted"/>
<dbReference type="Gene3D" id="2.40.70.10">
    <property type="entry name" value="Acid Proteases"/>
    <property type="match status" value="1"/>
</dbReference>
<reference evidence="1" key="1">
    <citation type="submission" date="2023-01" db="EMBL/GenBank/DDBJ databases">
        <title>Complete genome sequence of Planctobacterium marinum strain Dej080120_11.</title>
        <authorList>
            <person name="Ueki S."/>
            <person name="Maruyama F."/>
        </authorList>
    </citation>
    <scope>NUCLEOTIDE SEQUENCE</scope>
    <source>
        <strain evidence="1">Dej080120_11</strain>
    </source>
</reference>